<gene>
    <name evidence="2" type="ORF">GMBLW1_23640</name>
</gene>
<dbReference type="EMBL" id="LR586016">
    <property type="protein sequence ID" value="VIP01596.1"/>
    <property type="molecule type" value="Genomic_DNA"/>
</dbReference>
<dbReference type="InParanoid" id="A0A6C2YJK4"/>
<reference evidence="2" key="1">
    <citation type="submission" date="2019-04" db="EMBL/GenBank/DDBJ databases">
        <authorList>
            <consortium name="Science for Life Laboratories"/>
        </authorList>
    </citation>
    <scope>NUCLEOTIDE SEQUENCE</scope>
    <source>
        <strain evidence="2">MBLW1</strain>
    </source>
</reference>
<organism evidence="2">
    <name type="scientific">Tuwongella immobilis</name>
    <dbReference type="NCBI Taxonomy" id="692036"/>
    <lineage>
        <taxon>Bacteria</taxon>
        <taxon>Pseudomonadati</taxon>
        <taxon>Planctomycetota</taxon>
        <taxon>Planctomycetia</taxon>
        <taxon>Gemmatales</taxon>
        <taxon>Gemmataceae</taxon>
        <taxon>Tuwongella</taxon>
    </lineage>
</organism>
<dbReference type="RefSeq" id="WP_162656779.1">
    <property type="nucleotide sequence ID" value="NZ_LR593887.1"/>
</dbReference>
<dbReference type="EMBL" id="LR593887">
    <property type="protein sequence ID" value="VTR98877.1"/>
    <property type="molecule type" value="Genomic_DNA"/>
</dbReference>
<dbReference type="Proteomes" id="UP000464378">
    <property type="component" value="Chromosome"/>
</dbReference>
<dbReference type="AlphaFoldDB" id="A0A6C2YJK4"/>
<keyword evidence="3" id="KW-1185">Reference proteome</keyword>
<keyword evidence="1" id="KW-0732">Signal</keyword>
<evidence type="ECO:0000313" key="3">
    <source>
        <dbReference type="Proteomes" id="UP000464378"/>
    </source>
</evidence>
<evidence type="ECO:0000313" key="2">
    <source>
        <dbReference type="EMBL" id="VIP01596.1"/>
    </source>
</evidence>
<name>A0A6C2YJK4_9BACT</name>
<proteinExistence type="predicted"/>
<feature type="signal peptide" evidence="1">
    <location>
        <begin position="1"/>
        <end position="30"/>
    </location>
</feature>
<dbReference type="KEGG" id="tim:GMBLW1_23640"/>
<evidence type="ECO:0000256" key="1">
    <source>
        <dbReference type="SAM" id="SignalP"/>
    </source>
</evidence>
<sequence length="260" mass="29622">MIRFPRVAQWACASAFVAGMLAIAQFPAQAQPKAPFNERNVEPAQSVFDKGDVWTLNFRFKDPRIITAEIPGRGKKIIWYMWYQVINNTGEPRYFIPDFELFTLDRNTRHTDEVLPAVEEVIRKIEDPTGRLNILNSVTISKEPIQPTKPNAVPRPVTGVAIWTDVYDRAADTNRFSIFVTGLSNGFTEDDNKVIRRKTLQLNFRRLTDAKNLDSDAIEWVDDPGRVDENPRWIYRATSMNFLKPMGAAPAAEPKADPAR</sequence>
<feature type="chain" id="PRO_5036172726" evidence="1">
    <location>
        <begin position="31"/>
        <end position="260"/>
    </location>
</feature>
<protein>
    <submittedName>
        <fullName evidence="2">Uncharacterized protein</fullName>
    </submittedName>
</protein>
<accession>A0A6C2YJK4</accession>